<accession>A0A8C6UPU3</accession>
<evidence type="ECO:0000313" key="2">
    <source>
        <dbReference type="Proteomes" id="UP000694523"/>
    </source>
</evidence>
<dbReference type="Ensembl" id="ENSNMLT00000041790.1">
    <property type="protein sequence ID" value="ENSNMLP00000037530.1"/>
    <property type="gene ID" value="ENSNMLG00000023216.1"/>
</dbReference>
<sequence>LLIHQDKMHVTFLSFTAVRQVDFDPGPHVTLSRNKGTMRTVPARQIHQIKRTAATKQQRCLKLLVPLEFPEYMKTHFQTVVFTDECCVNLDGQMDGVVDGCNVSKEGVDFYFQSFTTYKLLKQFVQLKSRSSLSMFKLAVLVYLKA</sequence>
<reference evidence="1" key="1">
    <citation type="submission" date="2025-08" db="UniProtKB">
        <authorList>
            <consortium name="Ensembl"/>
        </authorList>
    </citation>
    <scope>IDENTIFICATION</scope>
</reference>
<organism evidence="1 2">
    <name type="scientific">Neogobius melanostomus</name>
    <name type="common">round goby</name>
    <dbReference type="NCBI Taxonomy" id="47308"/>
    <lineage>
        <taxon>Eukaryota</taxon>
        <taxon>Metazoa</taxon>
        <taxon>Chordata</taxon>
        <taxon>Craniata</taxon>
        <taxon>Vertebrata</taxon>
        <taxon>Euteleostomi</taxon>
        <taxon>Actinopterygii</taxon>
        <taxon>Neopterygii</taxon>
        <taxon>Teleostei</taxon>
        <taxon>Neoteleostei</taxon>
        <taxon>Acanthomorphata</taxon>
        <taxon>Gobiaria</taxon>
        <taxon>Gobiiformes</taxon>
        <taxon>Gobioidei</taxon>
        <taxon>Gobiidae</taxon>
        <taxon>Benthophilinae</taxon>
        <taxon>Neogobiini</taxon>
        <taxon>Neogobius</taxon>
    </lineage>
</organism>
<protein>
    <submittedName>
        <fullName evidence="1">Uncharacterized protein</fullName>
    </submittedName>
</protein>
<reference evidence="1" key="2">
    <citation type="submission" date="2025-09" db="UniProtKB">
        <authorList>
            <consortium name="Ensembl"/>
        </authorList>
    </citation>
    <scope>IDENTIFICATION</scope>
</reference>
<name>A0A8C6UPU3_9GOBI</name>
<proteinExistence type="predicted"/>
<keyword evidence="2" id="KW-1185">Reference proteome</keyword>
<dbReference type="Proteomes" id="UP000694523">
    <property type="component" value="Unplaced"/>
</dbReference>
<evidence type="ECO:0000313" key="1">
    <source>
        <dbReference type="Ensembl" id="ENSNMLP00000037530.1"/>
    </source>
</evidence>
<dbReference type="AlphaFoldDB" id="A0A8C6UPU3"/>